<dbReference type="SUPFAM" id="SSF111369">
    <property type="entry name" value="HlyD-like secretion proteins"/>
    <property type="match status" value="2"/>
</dbReference>
<feature type="region of interest" description="Disordered" evidence="1">
    <location>
        <begin position="1"/>
        <end position="86"/>
    </location>
</feature>
<dbReference type="Proteomes" id="UP000887320">
    <property type="component" value="Unassembled WGS sequence"/>
</dbReference>
<dbReference type="EMBL" id="JAHWXT010000005">
    <property type="protein sequence ID" value="MCF0265863.1"/>
    <property type="molecule type" value="Genomic_DNA"/>
</dbReference>
<evidence type="ECO:0000256" key="2">
    <source>
        <dbReference type="SAM" id="Phobius"/>
    </source>
</evidence>
<dbReference type="RefSeq" id="WP_234623871.1">
    <property type="nucleotide sequence ID" value="NZ_JAHWXT010000005.1"/>
</dbReference>
<feature type="compositionally biased region" description="Polar residues" evidence="1">
    <location>
        <begin position="52"/>
        <end position="61"/>
    </location>
</feature>
<evidence type="ECO:0000313" key="3">
    <source>
        <dbReference type="EMBL" id="MCF0265863.1"/>
    </source>
</evidence>
<keyword evidence="2" id="KW-1133">Transmembrane helix</keyword>
<evidence type="ECO:0000313" key="4">
    <source>
        <dbReference type="Proteomes" id="UP000887320"/>
    </source>
</evidence>
<dbReference type="Gene3D" id="2.40.30.170">
    <property type="match status" value="1"/>
</dbReference>
<feature type="compositionally biased region" description="Basic and acidic residues" evidence="1">
    <location>
        <begin position="63"/>
        <end position="74"/>
    </location>
</feature>
<dbReference type="PANTHER" id="PTHR30438">
    <property type="entry name" value="36 KDA ANTIGEN-RELATED"/>
    <property type="match status" value="1"/>
</dbReference>
<gene>
    <name evidence="3" type="ORF">KW868_15565</name>
</gene>
<feature type="transmembrane region" description="Helical" evidence="2">
    <location>
        <begin position="94"/>
        <end position="115"/>
    </location>
</feature>
<protein>
    <submittedName>
        <fullName evidence="3">Efflux RND transporter periplasmic adaptor subunit</fullName>
    </submittedName>
</protein>
<keyword evidence="2" id="KW-0812">Transmembrane</keyword>
<dbReference type="Gene3D" id="1.10.287.470">
    <property type="entry name" value="Helix hairpin bin"/>
    <property type="match status" value="1"/>
</dbReference>
<proteinExistence type="predicted"/>
<dbReference type="Gene3D" id="2.40.50.100">
    <property type="match status" value="1"/>
</dbReference>
<comment type="caution">
    <text evidence="3">The sequence shown here is derived from an EMBL/GenBank/DDBJ whole genome shotgun (WGS) entry which is preliminary data.</text>
</comment>
<dbReference type="AlphaFoldDB" id="A0A8X8GIR9"/>
<organism evidence="3 4">
    <name type="scientific">Acinetobacter guillouiae</name>
    <name type="common">Acinetobacter genomosp. 11</name>
    <dbReference type="NCBI Taxonomy" id="106649"/>
    <lineage>
        <taxon>Bacteria</taxon>
        <taxon>Pseudomonadati</taxon>
        <taxon>Pseudomonadota</taxon>
        <taxon>Gammaproteobacteria</taxon>
        <taxon>Moraxellales</taxon>
        <taxon>Moraxellaceae</taxon>
        <taxon>Acinetobacter</taxon>
    </lineage>
</organism>
<reference evidence="3" key="1">
    <citation type="submission" date="2021-07" db="EMBL/GenBank/DDBJ databases">
        <authorList>
            <person name="Fernandez M."/>
            <person name="Pereira P."/>
            <person name="Torres Tejerizo G.A."/>
            <person name="Gonzalez P."/>
            <person name="Agostini E."/>
        </authorList>
    </citation>
    <scope>NUCLEOTIDE SEQUENCE</scope>
    <source>
        <strain evidence="3">SFC 500-1A</strain>
    </source>
</reference>
<sequence length="418" mass="45393">MTKQHDHHNGQNDSSSTSQADANSDISSNENLVHPEMNTQNNTDPTALSDATVAQQPTADQIESEKETPIRDSAQEQSAATNIKADQKPSKKKTILVIGAIILILLLGLIAFGLWKSYQPKTVDVQGRVEAETLHVSTKVPSRIEGIFVSDGQKIEKGQLLVTLSSPEIAAKKQQALASLQSALALQSTADRGSQQENIDTLYANWQSVKAQENLAKMTYQRGANLFAQGVISRQRRDEMHAAAQSATQMSEAAYQQYARAKRGSTAEQKSGADAQVEIAKAAVAEANALEAETKLYSPANGTVSKTYGKPSELVAIGVPVVSIIQDEENWVSLNVREDQYTQVYQAKSLDGFIPALNKTVSFNIKNIDAEGEFATIKTTRQTGGYDIRSFKVKLTPAEAVPELKVGMSVIFKLKESQ</sequence>
<dbReference type="PANTHER" id="PTHR30438:SF1">
    <property type="entry name" value="36 KDA ANTIGEN"/>
    <property type="match status" value="1"/>
</dbReference>
<name>A0A8X8GIR9_ACIGI</name>
<accession>A0A8X8GIR9</accession>
<feature type="compositionally biased region" description="Polar residues" evidence="1">
    <location>
        <begin position="11"/>
        <end position="46"/>
    </location>
</feature>
<keyword evidence="2" id="KW-0472">Membrane</keyword>
<evidence type="ECO:0000256" key="1">
    <source>
        <dbReference type="SAM" id="MobiDB-lite"/>
    </source>
</evidence>